<evidence type="ECO:0000313" key="2">
    <source>
        <dbReference type="RefSeq" id="XP_032333800.1"/>
    </source>
</evidence>
<dbReference type="AlphaFoldDB" id="A0A8B8SV07"/>
<keyword evidence="1" id="KW-1185">Reference proteome</keyword>
<dbReference type="RefSeq" id="XP_032333800.1">
    <property type="nucleotide sequence ID" value="XM_032477909.1"/>
</dbReference>
<organism evidence="1 2">
    <name type="scientific">Camelus ferus</name>
    <name type="common">Wild bactrian camel</name>
    <name type="synonym">Camelus bactrianus ferus</name>
    <dbReference type="NCBI Taxonomy" id="419612"/>
    <lineage>
        <taxon>Eukaryota</taxon>
        <taxon>Metazoa</taxon>
        <taxon>Chordata</taxon>
        <taxon>Craniata</taxon>
        <taxon>Vertebrata</taxon>
        <taxon>Euteleostomi</taxon>
        <taxon>Mammalia</taxon>
        <taxon>Eutheria</taxon>
        <taxon>Laurasiatheria</taxon>
        <taxon>Artiodactyla</taxon>
        <taxon>Tylopoda</taxon>
        <taxon>Camelidae</taxon>
        <taxon>Camelus</taxon>
    </lineage>
</organism>
<accession>A0A8B8SV07</accession>
<dbReference type="KEGG" id="cfr:116663180"/>
<sequence length="145" mass="16179">MSYFSICSLSRFLVMEVLKDSTNLELLFLLISWIEISQTHQCRGKKRNREGAFDCSGDWGLLAIPCDFEDGFFHFCKTESFADMQETKAPNHCGTLMTNDINCTVFSSSYILKTGGTICSTNGASSSRVSPLCTVYILEILGIWA</sequence>
<reference evidence="2" key="1">
    <citation type="submission" date="2025-08" db="UniProtKB">
        <authorList>
            <consortium name="RefSeq"/>
        </authorList>
    </citation>
    <scope>IDENTIFICATION</scope>
    <source>
        <tissue evidence="2">Ear skin</tissue>
    </source>
</reference>
<proteinExistence type="predicted"/>
<protein>
    <submittedName>
        <fullName evidence="2">Uncharacterized protein LOC116663180 isoform X1</fullName>
    </submittedName>
</protein>
<dbReference type="Proteomes" id="UP000694856">
    <property type="component" value="Chromosome 4"/>
</dbReference>
<dbReference type="GeneID" id="116663180"/>
<name>A0A8B8SV07_CAMFR</name>
<gene>
    <name evidence="2" type="primary">LOC116663180</name>
</gene>
<evidence type="ECO:0000313" key="1">
    <source>
        <dbReference type="Proteomes" id="UP000694856"/>
    </source>
</evidence>